<feature type="compositionally biased region" description="Basic and acidic residues" evidence="1">
    <location>
        <begin position="268"/>
        <end position="277"/>
    </location>
</feature>
<feature type="region of interest" description="Disordered" evidence="1">
    <location>
        <begin position="267"/>
        <end position="333"/>
    </location>
</feature>
<accession>A0ABP0K162</accession>
<dbReference type="PANTHER" id="PTHR37028:SF9">
    <property type="entry name" value="NUCLEAR PROTEIN MDM1"/>
    <property type="match status" value="1"/>
</dbReference>
<proteinExistence type="predicted"/>
<feature type="non-terminal residue" evidence="2">
    <location>
        <position position="1"/>
    </location>
</feature>
<dbReference type="Proteomes" id="UP001642464">
    <property type="component" value="Unassembled WGS sequence"/>
</dbReference>
<feature type="region of interest" description="Disordered" evidence="1">
    <location>
        <begin position="194"/>
        <end position="226"/>
    </location>
</feature>
<feature type="compositionally biased region" description="Basic and acidic residues" evidence="1">
    <location>
        <begin position="55"/>
        <end position="79"/>
    </location>
</feature>
<feature type="compositionally biased region" description="Basic and acidic residues" evidence="1">
    <location>
        <begin position="533"/>
        <end position="549"/>
    </location>
</feature>
<feature type="compositionally biased region" description="Basic residues" evidence="1">
    <location>
        <begin position="398"/>
        <end position="408"/>
    </location>
</feature>
<gene>
    <name evidence="2" type="ORF">SCF082_LOCUS14933</name>
</gene>
<dbReference type="EMBL" id="CAXAMM010009468">
    <property type="protein sequence ID" value="CAK9020490.1"/>
    <property type="molecule type" value="Genomic_DNA"/>
</dbReference>
<feature type="region of interest" description="Disordered" evidence="1">
    <location>
        <begin position="382"/>
        <end position="601"/>
    </location>
</feature>
<feature type="region of interest" description="Disordered" evidence="1">
    <location>
        <begin position="153"/>
        <end position="174"/>
    </location>
</feature>
<evidence type="ECO:0000256" key="1">
    <source>
        <dbReference type="SAM" id="MobiDB-lite"/>
    </source>
</evidence>
<evidence type="ECO:0000313" key="3">
    <source>
        <dbReference type="Proteomes" id="UP001642464"/>
    </source>
</evidence>
<dbReference type="PANTHER" id="PTHR37028">
    <property type="entry name" value="UNNAMED PRODUCT-RELATED"/>
    <property type="match status" value="1"/>
</dbReference>
<organism evidence="2 3">
    <name type="scientific">Durusdinium trenchii</name>
    <dbReference type="NCBI Taxonomy" id="1381693"/>
    <lineage>
        <taxon>Eukaryota</taxon>
        <taxon>Sar</taxon>
        <taxon>Alveolata</taxon>
        <taxon>Dinophyceae</taxon>
        <taxon>Suessiales</taxon>
        <taxon>Symbiodiniaceae</taxon>
        <taxon>Durusdinium</taxon>
    </lineage>
</organism>
<feature type="compositionally biased region" description="Basic residues" evidence="1">
    <location>
        <begin position="202"/>
        <end position="218"/>
    </location>
</feature>
<evidence type="ECO:0000313" key="2">
    <source>
        <dbReference type="EMBL" id="CAK9020490.1"/>
    </source>
</evidence>
<feature type="region of interest" description="Disordered" evidence="1">
    <location>
        <begin position="55"/>
        <end position="92"/>
    </location>
</feature>
<feature type="compositionally biased region" description="Polar residues" evidence="1">
    <location>
        <begin position="448"/>
        <end position="458"/>
    </location>
</feature>
<name>A0ABP0K162_9DINO</name>
<feature type="compositionally biased region" description="Basic and acidic residues" evidence="1">
    <location>
        <begin position="299"/>
        <end position="327"/>
    </location>
</feature>
<feature type="compositionally biased region" description="Basic and acidic residues" evidence="1">
    <location>
        <begin position="428"/>
        <end position="441"/>
    </location>
</feature>
<keyword evidence="3" id="KW-1185">Reference proteome</keyword>
<feature type="compositionally biased region" description="Basic and acidic residues" evidence="1">
    <location>
        <begin position="158"/>
        <end position="174"/>
    </location>
</feature>
<sequence length="601" mass="67725">ADGKANKVNVSAHGLERIEAAIRAASAVESASGETGRASPSESLADRARQYLERRQQRENLRVEQEEAKTREQVREKPEINPNSARIAAEGRVRGGDLGHALHAEAEAQRLNKEMLAKEHFEGSMLATPAITKQAAELVREGSVGDRLYQQAVAKNNQKSDAHQQKARPPKENAEVISHAEALYRSALDAKRAREEAERLRQSKLRQKAKPRLTKKTKQIAADLGQTSRERLLKDKRKTDSSLRELRRALDLDEDCTFKPVINPHSKKILEMARGEPDSPSDPATRPDLACPSEASSSTHDRLYNEHTVRQARRESVEKNQLRSKEQEEVEQCTFKPQITHFAPIEEDRKDDQQDIVDRLNEWQRHRSERLEHQRKLKETEDLGEEYTFAPKTNATATRRRSSGHKQSKPAQADRASSVKAQPGFDGFIERQRRAREEKQRIAQAQAGASTSKWSNRITVPIGPKLGTAQRKEEEPQSVTQERVPRTRAVPRQPVPSSRNVSGKPAKSAPMPQRAAPAKLPKRAPPPPPSQSPDERFEYAADNFRETQRGSKTKRVVDASQLLAKHRTSTHPHSNQVDAEKEDQEQDTMRGLNVLKSLLES</sequence>
<reference evidence="2 3" key="1">
    <citation type="submission" date="2024-02" db="EMBL/GenBank/DDBJ databases">
        <authorList>
            <person name="Chen Y."/>
            <person name="Shah S."/>
            <person name="Dougan E. K."/>
            <person name="Thang M."/>
            <person name="Chan C."/>
        </authorList>
    </citation>
    <scope>NUCLEOTIDE SEQUENCE [LARGE SCALE GENOMIC DNA]</scope>
</reference>
<comment type="caution">
    <text evidence="2">The sequence shown here is derived from an EMBL/GenBank/DDBJ whole genome shotgun (WGS) entry which is preliminary data.</text>
</comment>
<protein>
    <submittedName>
        <fullName evidence="2">Uncharacterized protein</fullName>
    </submittedName>
</protein>